<gene>
    <name evidence="1" type="ORF">WJX84_004851</name>
</gene>
<accession>A0AAW1THW6</accession>
<sequence>MKTPIAAVINSASAQRPDGQHREGLGATVRALQGEREQQQRRLRLLQVGLASSTCASSSNRVPAPDYARAIVCRALLHNCLAESAVSEEYGRRLTLSAKVLISNLPELHTGNSSDGAMTCTDGADPTGHGRPIIAQLLKERQTAHIKQFAVMRITMQRGRVTRHNTQRKLRDTSRWLRLHDGALAQREQLASIAANDAVISFLRKSLAKVEADILQRIQARDKLQQTWALIMDTEKLQQGMSSRLSEICRRNLAGLRDLRHAASTLQHNLQCHVSPLANRLADGVADSSFLRSLLERSSASRHYCLPKSASQFLLTRVESLPSMLEDKLAACPGPCKQQLDEDAEDLRATQEAVESAQTCLARLDSYIRDAVHEGVQLTGGLSLGQHR</sequence>
<organism evidence="1 2">
    <name type="scientific">Apatococcus fuscideae</name>
    <dbReference type="NCBI Taxonomy" id="2026836"/>
    <lineage>
        <taxon>Eukaryota</taxon>
        <taxon>Viridiplantae</taxon>
        <taxon>Chlorophyta</taxon>
        <taxon>core chlorophytes</taxon>
        <taxon>Trebouxiophyceae</taxon>
        <taxon>Chlorellales</taxon>
        <taxon>Chlorellaceae</taxon>
        <taxon>Apatococcus</taxon>
    </lineage>
</organism>
<protein>
    <submittedName>
        <fullName evidence="1">Uncharacterized protein</fullName>
    </submittedName>
</protein>
<dbReference type="AlphaFoldDB" id="A0AAW1THW6"/>
<name>A0AAW1THW6_9CHLO</name>
<dbReference type="EMBL" id="JALJOV010000002">
    <property type="protein sequence ID" value="KAK9869035.1"/>
    <property type="molecule type" value="Genomic_DNA"/>
</dbReference>
<keyword evidence="2" id="KW-1185">Reference proteome</keyword>
<proteinExistence type="predicted"/>
<dbReference type="Proteomes" id="UP001485043">
    <property type="component" value="Unassembled WGS sequence"/>
</dbReference>
<evidence type="ECO:0000313" key="2">
    <source>
        <dbReference type="Proteomes" id="UP001485043"/>
    </source>
</evidence>
<reference evidence="1 2" key="1">
    <citation type="journal article" date="2024" name="Nat. Commun.">
        <title>Phylogenomics reveals the evolutionary origins of lichenization in chlorophyte algae.</title>
        <authorList>
            <person name="Puginier C."/>
            <person name="Libourel C."/>
            <person name="Otte J."/>
            <person name="Skaloud P."/>
            <person name="Haon M."/>
            <person name="Grisel S."/>
            <person name="Petersen M."/>
            <person name="Berrin J.G."/>
            <person name="Delaux P.M."/>
            <person name="Dal Grande F."/>
            <person name="Keller J."/>
        </authorList>
    </citation>
    <scope>NUCLEOTIDE SEQUENCE [LARGE SCALE GENOMIC DNA]</scope>
    <source>
        <strain evidence="1 2">SAG 2523</strain>
    </source>
</reference>
<comment type="caution">
    <text evidence="1">The sequence shown here is derived from an EMBL/GenBank/DDBJ whole genome shotgun (WGS) entry which is preliminary data.</text>
</comment>
<evidence type="ECO:0000313" key="1">
    <source>
        <dbReference type="EMBL" id="KAK9869035.1"/>
    </source>
</evidence>